<dbReference type="Gene3D" id="3.40.1800.10">
    <property type="entry name" value="His-Me finger endonucleases"/>
    <property type="match status" value="1"/>
</dbReference>
<reference evidence="2 3" key="1">
    <citation type="journal article" date="2024" name="bioRxiv">
        <title>A reference genome for Trichogramma kaykai: A tiny desert-dwelling parasitoid wasp with competing sex-ratio distorters.</title>
        <authorList>
            <person name="Culotta J."/>
            <person name="Lindsey A.R."/>
        </authorList>
    </citation>
    <scope>NUCLEOTIDE SEQUENCE [LARGE SCALE GENOMIC DNA]</scope>
    <source>
        <strain evidence="2 3">KSX58</strain>
    </source>
</reference>
<evidence type="ECO:0000313" key="3">
    <source>
        <dbReference type="Proteomes" id="UP001627154"/>
    </source>
</evidence>
<dbReference type="InterPro" id="IPR038563">
    <property type="entry name" value="Endonuclease_7_sf"/>
</dbReference>
<sequence>MLPNIFRDPEHVNAPAAPILPGEEDQEYAPVKEPEDQVHADEVEDENIDVNAEQLDEPAEPRDTEETNEVERKRGRPADDAAAAVNASTADNAATAANAPTAENAAAAANASTADNATTVNNASNHYVLIRSMSRLCRAQLTRCRNGIHICNRCLVYFTKKCLLETHREKCRTFNDCYATRLPIEDFETIVSPNENDDENNSERITHYHHAFSIGFYLKCSFDDSKSYYKSYRQSSENDMTPATRFVEELAIVAADLEASIENIKPMNLTDTDIEAFKTADKCHICNGLFRINDENKKPVKDHCHFSGIFRGATHNSCNLNYIDSRKIPVFLYNLSHYDAHIFIKELSAQIPGGY</sequence>
<dbReference type="PANTHER" id="PTHR31511">
    <property type="entry name" value="PROTEIN CBG23764"/>
    <property type="match status" value="1"/>
</dbReference>
<proteinExistence type="predicted"/>
<dbReference type="PANTHER" id="PTHR31511:SF12">
    <property type="entry name" value="RHO TERMINATION FACTOR N-TERMINAL DOMAIN-CONTAINING PROTEIN"/>
    <property type="match status" value="1"/>
</dbReference>
<dbReference type="AlphaFoldDB" id="A0ABD2X159"/>
<evidence type="ECO:0000256" key="1">
    <source>
        <dbReference type="SAM" id="MobiDB-lite"/>
    </source>
</evidence>
<feature type="compositionally biased region" description="Basic and acidic residues" evidence="1">
    <location>
        <begin position="59"/>
        <end position="79"/>
    </location>
</feature>
<evidence type="ECO:0000313" key="2">
    <source>
        <dbReference type="EMBL" id="KAL3398608.1"/>
    </source>
</evidence>
<keyword evidence="3" id="KW-1185">Reference proteome</keyword>
<name>A0ABD2X159_9HYME</name>
<feature type="region of interest" description="Disordered" evidence="1">
    <location>
        <begin position="1"/>
        <end position="85"/>
    </location>
</feature>
<accession>A0ABD2X159</accession>
<feature type="compositionally biased region" description="Acidic residues" evidence="1">
    <location>
        <begin position="42"/>
        <end position="58"/>
    </location>
</feature>
<dbReference type="InterPro" id="IPR044925">
    <property type="entry name" value="His-Me_finger_sf"/>
</dbReference>
<comment type="caution">
    <text evidence="2">The sequence shown here is derived from an EMBL/GenBank/DDBJ whole genome shotgun (WGS) entry which is preliminary data.</text>
</comment>
<dbReference type="SUPFAM" id="SSF54060">
    <property type="entry name" value="His-Me finger endonucleases"/>
    <property type="match status" value="1"/>
</dbReference>
<dbReference type="Proteomes" id="UP001627154">
    <property type="component" value="Unassembled WGS sequence"/>
</dbReference>
<feature type="compositionally biased region" description="Basic and acidic residues" evidence="1">
    <location>
        <begin position="30"/>
        <end position="41"/>
    </location>
</feature>
<gene>
    <name evidence="2" type="ORF">TKK_007744</name>
</gene>
<organism evidence="2 3">
    <name type="scientific">Trichogramma kaykai</name>
    <dbReference type="NCBI Taxonomy" id="54128"/>
    <lineage>
        <taxon>Eukaryota</taxon>
        <taxon>Metazoa</taxon>
        <taxon>Ecdysozoa</taxon>
        <taxon>Arthropoda</taxon>
        <taxon>Hexapoda</taxon>
        <taxon>Insecta</taxon>
        <taxon>Pterygota</taxon>
        <taxon>Neoptera</taxon>
        <taxon>Endopterygota</taxon>
        <taxon>Hymenoptera</taxon>
        <taxon>Apocrita</taxon>
        <taxon>Proctotrupomorpha</taxon>
        <taxon>Chalcidoidea</taxon>
        <taxon>Trichogrammatidae</taxon>
        <taxon>Trichogramma</taxon>
    </lineage>
</organism>
<protein>
    <submittedName>
        <fullName evidence="2">Uncharacterized protein</fullName>
    </submittedName>
</protein>
<dbReference type="EMBL" id="JBJJXI010000059">
    <property type="protein sequence ID" value="KAL3398608.1"/>
    <property type="molecule type" value="Genomic_DNA"/>
</dbReference>